<keyword evidence="12" id="KW-1185">Reference proteome</keyword>
<evidence type="ECO:0000259" key="8">
    <source>
        <dbReference type="Pfam" id="PF18052"/>
    </source>
</evidence>
<feature type="domain" description="Disease resistance R13L4/SHOC-2-like LRR" evidence="10">
    <location>
        <begin position="539"/>
        <end position="892"/>
    </location>
</feature>
<dbReference type="Pfam" id="PF00931">
    <property type="entry name" value="NB-ARC"/>
    <property type="match status" value="1"/>
</dbReference>
<dbReference type="Pfam" id="PF23598">
    <property type="entry name" value="LRR_14"/>
    <property type="match status" value="1"/>
</dbReference>
<dbReference type="GO" id="GO:0006952">
    <property type="term" value="P:defense response"/>
    <property type="evidence" value="ECO:0007669"/>
    <property type="project" value="UniProtKB-KW"/>
</dbReference>
<dbReference type="Gene3D" id="1.20.5.4130">
    <property type="match status" value="1"/>
</dbReference>
<evidence type="ECO:0000259" key="7">
    <source>
        <dbReference type="Pfam" id="PF00931"/>
    </source>
</evidence>
<dbReference type="Gene3D" id="1.10.8.430">
    <property type="entry name" value="Helical domain of apoptotic protease-activating factors"/>
    <property type="match status" value="1"/>
</dbReference>
<dbReference type="InterPro" id="IPR032675">
    <property type="entry name" value="LRR_dom_sf"/>
</dbReference>
<protein>
    <submittedName>
        <fullName evidence="11">Uncharacterized protein</fullName>
    </submittedName>
</protein>
<dbReference type="EMBL" id="OZ075134">
    <property type="protein sequence ID" value="CAL4993043.1"/>
    <property type="molecule type" value="Genomic_DNA"/>
</dbReference>
<dbReference type="Pfam" id="PF23559">
    <property type="entry name" value="WHD_DRP"/>
    <property type="match status" value="1"/>
</dbReference>
<dbReference type="InterPro" id="IPR055414">
    <property type="entry name" value="LRR_R13L4/SHOC2-like"/>
</dbReference>
<proteinExistence type="inferred from homology"/>
<evidence type="ECO:0000259" key="9">
    <source>
        <dbReference type="Pfam" id="PF23559"/>
    </source>
</evidence>
<dbReference type="CDD" id="cd14798">
    <property type="entry name" value="RX-CC_like"/>
    <property type="match status" value="1"/>
</dbReference>
<dbReference type="InterPro" id="IPR027417">
    <property type="entry name" value="P-loop_NTPase"/>
</dbReference>
<dbReference type="SUPFAM" id="SSF52540">
    <property type="entry name" value="P-loop containing nucleoside triphosphate hydrolases"/>
    <property type="match status" value="1"/>
</dbReference>
<keyword evidence="5" id="KW-0611">Plant defense</keyword>
<dbReference type="InterPro" id="IPR038005">
    <property type="entry name" value="RX-like_CC"/>
</dbReference>
<dbReference type="AlphaFoldDB" id="A0ABC9B2S8"/>
<evidence type="ECO:0000259" key="10">
    <source>
        <dbReference type="Pfam" id="PF23598"/>
    </source>
</evidence>
<reference evidence="12" key="1">
    <citation type="submission" date="2024-06" db="EMBL/GenBank/DDBJ databases">
        <authorList>
            <person name="Ryan C."/>
        </authorList>
    </citation>
    <scope>NUCLEOTIDE SEQUENCE [LARGE SCALE GENOMIC DNA]</scope>
</reference>
<dbReference type="InterPro" id="IPR058922">
    <property type="entry name" value="WHD_DRP"/>
</dbReference>
<dbReference type="Proteomes" id="UP001497457">
    <property type="component" value="Chromosome 24b"/>
</dbReference>
<dbReference type="GO" id="GO:0000166">
    <property type="term" value="F:nucleotide binding"/>
    <property type="evidence" value="ECO:0007669"/>
    <property type="project" value="UniProtKB-KW"/>
</dbReference>
<keyword evidence="4" id="KW-0547">Nucleotide-binding</keyword>
<evidence type="ECO:0000256" key="4">
    <source>
        <dbReference type="ARBA" id="ARBA00022741"/>
    </source>
</evidence>
<dbReference type="GO" id="GO:0051707">
    <property type="term" value="P:response to other organism"/>
    <property type="evidence" value="ECO:0007669"/>
    <property type="project" value="UniProtKB-ARBA"/>
</dbReference>
<evidence type="ECO:0000313" key="12">
    <source>
        <dbReference type="Proteomes" id="UP001497457"/>
    </source>
</evidence>
<dbReference type="PANTHER" id="PTHR23155">
    <property type="entry name" value="DISEASE RESISTANCE PROTEIN RP"/>
    <property type="match status" value="1"/>
</dbReference>
<keyword evidence="6" id="KW-0175">Coiled coil</keyword>
<comment type="similarity">
    <text evidence="1">Belongs to the disease resistance NB-LRR family.</text>
</comment>
<dbReference type="InterPro" id="IPR044974">
    <property type="entry name" value="Disease_R_plants"/>
</dbReference>
<dbReference type="InterPro" id="IPR002182">
    <property type="entry name" value="NB-ARC"/>
</dbReference>
<name>A0ABC9B2S8_9POAL</name>
<evidence type="ECO:0000256" key="1">
    <source>
        <dbReference type="ARBA" id="ARBA00008894"/>
    </source>
</evidence>
<dbReference type="InterPro" id="IPR042197">
    <property type="entry name" value="Apaf_helical"/>
</dbReference>
<keyword evidence="2" id="KW-0433">Leucine-rich repeat</keyword>
<evidence type="ECO:0000256" key="6">
    <source>
        <dbReference type="ARBA" id="ARBA00023054"/>
    </source>
</evidence>
<dbReference type="SUPFAM" id="SSF52058">
    <property type="entry name" value="L domain-like"/>
    <property type="match status" value="1"/>
</dbReference>
<feature type="domain" description="NB-ARC" evidence="7">
    <location>
        <begin position="176"/>
        <end position="342"/>
    </location>
</feature>
<dbReference type="InterPro" id="IPR041118">
    <property type="entry name" value="Rx_N"/>
</dbReference>
<dbReference type="Gene3D" id="1.10.10.10">
    <property type="entry name" value="Winged helix-like DNA-binding domain superfamily/Winged helix DNA-binding domain"/>
    <property type="match status" value="1"/>
</dbReference>
<evidence type="ECO:0000256" key="2">
    <source>
        <dbReference type="ARBA" id="ARBA00022614"/>
    </source>
</evidence>
<sequence length="995" mass="112137">MEAALLSGFIKTVLPRLLSLVHQKYKLQDCLKDDIKYLERELSMIAGTIDEQIVGGKEDPGAVHSLSMEALRELAFQIEDCVDRFMYHVNRGQQAGSFLHRVIRSIKLLLSCQQLAAEVQHLKKVPEEVHQRQGRYRDLAAVPSSSQHPGSLSSSWCGSYPHTPKSDLVGINAPRNELVEQLAEEANGQPKQLKVICIVGIHGSGKTVLAREVYDSDVGRQFSPRSWVSAAKRDPRELLMGILRELGLPVLDNSNIDQLTVNLSEYLKSKRYLIVIDDMQTDQWSTIESAFPEDASSRIVVTTTIKSVANACSSSNGYVHRMKRLGDEYSEQLFAKKAYRKKYLGCMKSESKDVLKKCDGQPLALITVGQFLRKKGWPTDPSCEDLCKHLRRHLKNDETLQRMWQVLHQTFSKLPCHGSRACLLYFGMFPCDHSVSRKTLMRRWLAEGFVETQPSSSEKFNTLIDQNIIEPIGVRSNDQVKTCRTYGMMHEFILHMSTSQDFITLFSGNKAEGKYVRRLSLHDSGATSRSGLDIDLSLVRSLMVRGEAGKDILNFQKYQLLRVLDLERCIDLGDYHLKDICNLLLLKYLSLGETITSLPKEIKKLKLLETLDLRRTKVNMLPIEVLLLPCLVHLLGNKLQLPDRVDRVKKFCLAGKSNLETLSGFTTNGCQGFPLIMIHMMNLRKVKIWFGSERSSKSTDLVNAIQKFIHDDKKECKDPRSLSLCFDDCFETVLHSLKSPCYLRSLKLKVKGNLLELPQFVISLRGLQDLCLSSAKLTPSLLTALSQLIYLQHLKLIADELEDFILTDQAFPELLRLCFVLKSSNALPRIEEGALPHLMSLKLICKDLDGLADIKINCLQSLKEVTLDVNVTQETIDAWKKAATEHPNRPKLLLFNPVDESESEPAEGYIASTITECEAREVCTTSEAPVQEYNAQMLDNKGSTAEEKKRKNCTVESSSNDALNSAFAAMDLSEVPLTLTEFSVPRNSKVSSYTC</sequence>
<dbReference type="InterPro" id="IPR036388">
    <property type="entry name" value="WH-like_DNA-bd_sf"/>
</dbReference>
<reference evidence="11 12" key="2">
    <citation type="submission" date="2024-10" db="EMBL/GenBank/DDBJ databases">
        <authorList>
            <person name="Ryan C."/>
        </authorList>
    </citation>
    <scope>NUCLEOTIDE SEQUENCE [LARGE SCALE GENOMIC DNA]</scope>
</reference>
<evidence type="ECO:0000313" key="11">
    <source>
        <dbReference type="EMBL" id="CAL4993043.1"/>
    </source>
</evidence>
<evidence type="ECO:0000256" key="3">
    <source>
        <dbReference type="ARBA" id="ARBA00022737"/>
    </source>
</evidence>
<dbReference type="Gene3D" id="3.40.50.300">
    <property type="entry name" value="P-loop containing nucleotide triphosphate hydrolases"/>
    <property type="match status" value="1"/>
</dbReference>
<keyword evidence="3" id="KW-0677">Repeat</keyword>
<gene>
    <name evidence="11" type="ORF">URODEC1_LOCUS61384</name>
</gene>
<accession>A0ABC9B2S8</accession>
<dbReference type="Pfam" id="PF18052">
    <property type="entry name" value="Rx_N"/>
    <property type="match status" value="1"/>
</dbReference>
<dbReference type="PANTHER" id="PTHR23155:SF1233">
    <property type="entry name" value="DISEASE RESISTANCE PROTEIN RGA4"/>
    <property type="match status" value="1"/>
</dbReference>
<feature type="domain" description="Disease resistance N-terminal" evidence="8">
    <location>
        <begin position="9"/>
        <end position="98"/>
    </location>
</feature>
<feature type="domain" description="Disease resistance protein winged helix" evidence="9">
    <location>
        <begin position="428"/>
        <end position="493"/>
    </location>
</feature>
<evidence type="ECO:0000256" key="5">
    <source>
        <dbReference type="ARBA" id="ARBA00022821"/>
    </source>
</evidence>
<dbReference type="Gene3D" id="3.80.10.10">
    <property type="entry name" value="Ribonuclease Inhibitor"/>
    <property type="match status" value="1"/>
</dbReference>
<organism evidence="11 12">
    <name type="scientific">Urochloa decumbens</name>
    <dbReference type="NCBI Taxonomy" id="240449"/>
    <lineage>
        <taxon>Eukaryota</taxon>
        <taxon>Viridiplantae</taxon>
        <taxon>Streptophyta</taxon>
        <taxon>Embryophyta</taxon>
        <taxon>Tracheophyta</taxon>
        <taxon>Spermatophyta</taxon>
        <taxon>Magnoliopsida</taxon>
        <taxon>Liliopsida</taxon>
        <taxon>Poales</taxon>
        <taxon>Poaceae</taxon>
        <taxon>PACMAD clade</taxon>
        <taxon>Panicoideae</taxon>
        <taxon>Panicodae</taxon>
        <taxon>Paniceae</taxon>
        <taxon>Melinidinae</taxon>
        <taxon>Urochloa</taxon>
    </lineage>
</organism>
<dbReference type="PRINTS" id="PR00364">
    <property type="entry name" value="DISEASERSIST"/>
</dbReference>